<feature type="region of interest" description="Disordered" evidence="1">
    <location>
        <begin position="14"/>
        <end position="49"/>
    </location>
</feature>
<keyword evidence="3" id="KW-1185">Reference proteome</keyword>
<organism evidence="2 3">
    <name type="scientific">Pseudonocardia adelaidensis</name>
    <dbReference type="NCBI Taxonomy" id="648754"/>
    <lineage>
        <taxon>Bacteria</taxon>
        <taxon>Bacillati</taxon>
        <taxon>Actinomycetota</taxon>
        <taxon>Actinomycetes</taxon>
        <taxon>Pseudonocardiales</taxon>
        <taxon>Pseudonocardiaceae</taxon>
        <taxon>Pseudonocardia</taxon>
    </lineage>
</organism>
<evidence type="ECO:0000313" key="2">
    <source>
        <dbReference type="EMBL" id="GAA5137844.1"/>
    </source>
</evidence>
<dbReference type="Proteomes" id="UP001500804">
    <property type="component" value="Unassembled WGS sequence"/>
</dbReference>
<accession>A0ABP9P2M3</accession>
<evidence type="ECO:0000313" key="3">
    <source>
        <dbReference type="Proteomes" id="UP001500804"/>
    </source>
</evidence>
<proteinExistence type="predicted"/>
<comment type="caution">
    <text evidence="2">The sequence shown here is derived from an EMBL/GenBank/DDBJ whole genome shotgun (WGS) entry which is preliminary data.</text>
</comment>
<gene>
    <name evidence="2" type="ORF">GCM10023320_71350</name>
</gene>
<evidence type="ECO:0000256" key="1">
    <source>
        <dbReference type="SAM" id="MobiDB-lite"/>
    </source>
</evidence>
<reference evidence="3" key="1">
    <citation type="journal article" date="2019" name="Int. J. Syst. Evol. Microbiol.">
        <title>The Global Catalogue of Microorganisms (GCM) 10K type strain sequencing project: providing services to taxonomists for standard genome sequencing and annotation.</title>
        <authorList>
            <consortium name="The Broad Institute Genomics Platform"/>
            <consortium name="The Broad Institute Genome Sequencing Center for Infectious Disease"/>
            <person name="Wu L."/>
            <person name="Ma J."/>
        </authorList>
    </citation>
    <scope>NUCLEOTIDE SEQUENCE [LARGE SCALE GENOMIC DNA]</scope>
    <source>
        <strain evidence="3">JCM 18302</strain>
    </source>
</reference>
<dbReference type="EMBL" id="BAABJO010000038">
    <property type="protein sequence ID" value="GAA5137844.1"/>
    <property type="molecule type" value="Genomic_DNA"/>
</dbReference>
<protein>
    <submittedName>
        <fullName evidence="2">Uncharacterized protein</fullName>
    </submittedName>
</protein>
<name>A0ABP9P2M3_9PSEU</name>
<sequence>MNDRRIDGIEWLCPPHSTSAAAPDRALHLHGRRQERRMRSSTPGNSAPSDLADVAERLMGELWFPEPPGTEVPGTTTIEWLDLDLTSDRAVR</sequence>